<sequence>MPLWSVKPRYRREVLTDDILSRCEHTMIAACDSFGATLVEFNGEHDLVHPHVHLLVHYPPKVALSTLVNSLKGVSARMPRKEFPAHIRRYLWGGHCRSPSQVSASRGRAPSSITEEYVENQRQPG</sequence>
<dbReference type="GO" id="GO:0004803">
    <property type="term" value="F:transposase activity"/>
    <property type="evidence" value="ECO:0007669"/>
    <property type="project" value="InterPro"/>
</dbReference>
<dbReference type="NCBIfam" id="NF033573">
    <property type="entry name" value="transpos_IS200"/>
    <property type="match status" value="1"/>
</dbReference>
<dbReference type="Pfam" id="PF01797">
    <property type="entry name" value="Y1_Tnp"/>
    <property type="match status" value="1"/>
</dbReference>
<dbReference type="Proteomes" id="UP000660745">
    <property type="component" value="Unassembled WGS sequence"/>
</dbReference>
<protein>
    <submittedName>
        <fullName evidence="3">IS605 family transposase</fullName>
    </submittedName>
</protein>
<reference evidence="3" key="2">
    <citation type="submission" date="2020-09" db="EMBL/GenBank/DDBJ databases">
        <authorList>
            <person name="Sun Q."/>
            <person name="Zhou Y."/>
        </authorList>
    </citation>
    <scope>NUCLEOTIDE SEQUENCE</scope>
    <source>
        <strain evidence="3">CGMCC 4.7430</strain>
    </source>
</reference>
<dbReference type="InterPro" id="IPR002686">
    <property type="entry name" value="Transposase_17"/>
</dbReference>
<feature type="region of interest" description="Disordered" evidence="1">
    <location>
        <begin position="98"/>
        <end position="125"/>
    </location>
</feature>
<dbReference type="Gene3D" id="3.30.70.1290">
    <property type="entry name" value="Transposase IS200-like"/>
    <property type="match status" value="1"/>
</dbReference>
<dbReference type="PANTHER" id="PTHR33360">
    <property type="entry name" value="TRANSPOSASE FOR INSERTION SEQUENCE ELEMENT IS200"/>
    <property type="match status" value="1"/>
</dbReference>
<gene>
    <name evidence="3" type="ORF">GCM10012278_34620</name>
</gene>
<name>A0A918A7K8_9ACTN</name>
<evidence type="ECO:0000259" key="2">
    <source>
        <dbReference type="SMART" id="SM01321"/>
    </source>
</evidence>
<dbReference type="SMART" id="SM01321">
    <property type="entry name" value="Y1_Tnp"/>
    <property type="match status" value="1"/>
</dbReference>
<dbReference type="GO" id="GO:0006313">
    <property type="term" value="P:DNA transposition"/>
    <property type="evidence" value="ECO:0007669"/>
    <property type="project" value="InterPro"/>
</dbReference>
<dbReference type="InterPro" id="IPR036515">
    <property type="entry name" value="Transposase_17_sf"/>
</dbReference>
<evidence type="ECO:0000313" key="3">
    <source>
        <dbReference type="EMBL" id="GGP07321.1"/>
    </source>
</evidence>
<dbReference type="GO" id="GO:0003677">
    <property type="term" value="F:DNA binding"/>
    <property type="evidence" value="ECO:0007669"/>
    <property type="project" value="InterPro"/>
</dbReference>
<proteinExistence type="predicted"/>
<evidence type="ECO:0000256" key="1">
    <source>
        <dbReference type="SAM" id="MobiDB-lite"/>
    </source>
</evidence>
<feature type="domain" description="Transposase IS200-like" evidence="2">
    <location>
        <begin position="3"/>
        <end position="121"/>
    </location>
</feature>
<keyword evidence="4" id="KW-1185">Reference proteome</keyword>
<dbReference type="SUPFAM" id="SSF143422">
    <property type="entry name" value="Transposase IS200-like"/>
    <property type="match status" value="1"/>
</dbReference>
<comment type="caution">
    <text evidence="3">The sequence shown here is derived from an EMBL/GenBank/DDBJ whole genome shotgun (WGS) entry which is preliminary data.</text>
</comment>
<accession>A0A918A7K8</accession>
<dbReference type="PANTHER" id="PTHR33360:SF2">
    <property type="entry name" value="TRANSPOSASE FOR INSERTION SEQUENCE ELEMENT IS200"/>
    <property type="match status" value="1"/>
</dbReference>
<dbReference type="EMBL" id="BMNK01000005">
    <property type="protein sequence ID" value="GGP07321.1"/>
    <property type="molecule type" value="Genomic_DNA"/>
</dbReference>
<evidence type="ECO:0000313" key="4">
    <source>
        <dbReference type="Proteomes" id="UP000660745"/>
    </source>
</evidence>
<organism evidence="3 4">
    <name type="scientific">Nonomuraea glycinis</name>
    <dbReference type="NCBI Taxonomy" id="2047744"/>
    <lineage>
        <taxon>Bacteria</taxon>
        <taxon>Bacillati</taxon>
        <taxon>Actinomycetota</taxon>
        <taxon>Actinomycetes</taxon>
        <taxon>Streptosporangiales</taxon>
        <taxon>Streptosporangiaceae</taxon>
        <taxon>Nonomuraea</taxon>
    </lineage>
</organism>
<dbReference type="AlphaFoldDB" id="A0A918A7K8"/>
<reference evidence="3" key="1">
    <citation type="journal article" date="2014" name="Int. J. Syst. Evol. Microbiol.">
        <title>Complete genome sequence of Corynebacterium casei LMG S-19264T (=DSM 44701T), isolated from a smear-ripened cheese.</title>
        <authorList>
            <consortium name="US DOE Joint Genome Institute (JGI-PGF)"/>
            <person name="Walter F."/>
            <person name="Albersmeier A."/>
            <person name="Kalinowski J."/>
            <person name="Ruckert C."/>
        </authorList>
    </citation>
    <scope>NUCLEOTIDE SEQUENCE</scope>
    <source>
        <strain evidence="3">CGMCC 4.7430</strain>
    </source>
</reference>